<dbReference type="Pfam" id="PF04439">
    <property type="entry name" value="Adenyl_transf"/>
    <property type="match status" value="1"/>
</dbReference>
<name>A0A1V3G660_9BACL</name>
<gene>
    <name evidence="1" type="ORF">UN64_15115</name>
</gene>
<reference evidence="1 2" key="1">
    <citation type="submission" date="2016-11" db="EMBL/GenBank/DDBJ databases">
        <authorList>
            <person name="Jaros S."/>
            <person name="Januszkiewicz K."/>
            <person name="Wedrychowicz H."/>
        </authorList>
    </citation>
    <scope>NUCLEOTIDE SEQUENCE [LARGE SCALE GENOMIC DNA]</scope>
    <source>
        <strain evidence="1 2">Con a/3</strain>
    </source>
</reference>
<sequence>MKQAILRDLTEDPNILAFFYGGSVAKGNEDLYSDLDLRIVVKDEHFEKYRRNKKERARRWGEVLFYEDFPWAAHSVAHYTYFVKVDSFYYKKDDLKPSLYIKEETKIIYDPHKIVGRVVQESQSISYQLTEEDFEIWRGKFFAHMHEVYRRVKRDELYYALSSLDMMRWSIAAGWDMEADRNPNQMGVWSKYEGKRSDFGHAQLSLLESWHSDRNPARILAVITLIIPEFKRLHSSLCNKLSLEEDDAWVDEIIKKVI</sequence>
<dbReference type="InterPro" id="IPR007530">
    <property type="entry name" value="Aminoglycoside_adenylylTfrase"/>
</dbReference>
<proteinExistence type="predicted"/>
<evidence type="ECO:0000313" key="2">
    <source>
        <dbReference type="Proteomes" id="UP000188597"/>
    </source>
</evidence>
<dbReference type="Proteomes" id="UP000188597">
    <property type="component" value="Unassembled WGS sequence"/>
</dbReference>
<dbReference type="SUPFAM" id="SSF81301">
    <property type="entry name" value="Nucleotidyltransferase"/>
    <property type="match status" value="1"/>
</dbReference>
<comment type="caution">
    <text evidence="1">The sequence shown here is derived from an EMBL/GenBank/DDBJ whole genome shotgun (WGS) entry which is preliminary data.</text>
</comment>
<evidence type="ECO:0008006" key="3">
    <source>
        <dbReference type="Google" id="ProtNLM"/>
    </source>
</evidence>
<organism evidence="1 2">
    <name type="scientific">Fictibacillus arsenicus</name>
    <dbReference type="NCBI Taxonomy" id="255247"/>
    <lineage>
        <taxon>Bacteria</taxon>
        <taxon>Bacillati</taxon>
        <taxon>Bacillota</taxon>
        <taxon>Bacilli</taxon>
        <taxon>Bacillales</taxon>
        <taxon>Fictibacillaceae</taxon>
        <taxon>Fictibacillus</taxon>
    </lineage>
</organism>
<dbReference type="EMBL" id="MQMF01000003">
    <property type="protein sequence ID" value="OOE10889.1"/>
    <property type="molecule type" value="Genomic_DNA"/>
</dbReference>
<dbReference type="AlphaFoldDB" id="A0A1V3G660"/>
<dbReference type="InterPro" id="IPR043519">
    <property type="entry name" value="NT_sf"/>
</dbReference>
<evidence type="ECO:0000313" key="1">
    <source>
        <dbReference type="EMBL" id="OOE10889.1"/>
    </source>
</evidence>
<protein>
    <recommendedName>
        <fullName evidence="3">Polymerase nucleotidyl transferase domain-containing protein</fullName>
    </recommendedName>
</protein>
<dbReference type="Gene3D" id="3.30.460.10">
    <property type="entry name" value="Beta Polymerase, domain 2"/>
    <property type="match status" value="1"/>
</dbReference>
<accession>A0A1V3G660</accession>